<reference evidence="2 3" key="1">
    <citation type="submission" date="2020-04" db="EMBL/GenBank/DDBJ databases">
        <authorList>
            <person name="Alioto T."/>
            <person name="Alioto T."/>
            <person name="Gomez Garrido J."/>
        </authorList>
    </citation>
    <scope>NUCLEOTIDE SEQUENCE [LARGE SCALE GENOMIC DNA]</scope>
</reference>
<feature type="signal peptide" evidence="1">
    <location>
        <begin position="1"/>
        <end position="27"/>
    </location>
</feature>
<feature type="chain" id="PRO_5035745211" description="SIFamide" evidence="1">
    <location>
        <begin position="28"/>
        <end position="75"/>
    </location>
</feature>
<evidence type="ECO:0000313" key="2">
    <source>
        <dbReference type="EMBL" id="CAB3372219.1"/>
    </source>
</evidence>
<gene>
    <name evidence="2" type="ORF">CLODIP_2_CD10916</name>
</gene>
<sequence>MAALAVRFAAVILVVSLVLMVCYPADAYRKPPFNGSIFGKRAEPEGTARTIFSLCELASEACTSWFPAPAATENK</sequence>
<keyword evidence="1" id="KW-0732">Signal</keyword>
<dbReference type="OrthoDB" id="8190180at2759"/>
<dbReference type="Proteomes" id="UP000494165">
    <property type="component" value="Unassembled WGS sequence"/>
</dbReference>
<evidence type="ECO:0008006" key="4">
    <source>
        <dbReference type="Google" id="ProtNLM"/>
    </source>
</evidence>
<name>A0A8S1CQJ4_9INSE</name>
<organism evidence="2 3">
    <name type="scientific">Cloeon dipterum</name>
    <dbReference type="NCBI Taxonomy" id="197152"/>
    <lineage>
        <taxon>Eukaryota</taxon>
        <taxon>Metazoa</taxon>
        <taxon>Ecdysozoa</taxon>
        <taxon>Arthropoda</taxon>
        <taxon>Hexapoda</taxon>
        <taxon>Insecta</taxon>
        <taxon>Pterygota</taxon>
        <taxon>Palaeoptera</taxon>
        <taxon>Ephemeroptera</taxon>
        <taxon>Pisciforma</taxon>
        <taxon>Baetidae</taxon>
        <taxon>Cloeon</taxon>
    </lineage>
</organism>
<accession>A0A8S1CQJ4</accession>
<comment type="caution">
    <text evidence="2">The sequence shown here is derived from an EMBL/GenBank/DDBJ whole genome shotgun (WGS) entry which is preliminary data.</text>
</comment>
<keyword evidence="3" id="KW-1185">Reference proteome</keyword>
<evidence type="ECO:0000313" key="3">
    <source>
        <dbReference type="Proteomes" id="UP000494165"/>
    </source>
</evidence>
<protein>
    <recommendedName>
        <fullName evidence="4">SIFamide</fullName>
    </recommendedName>
</protein>
<proteinExistence type="predicted"/>
<evidence type="ECO:0000256" key="1">
    <source>
        <dbReference type="SAM" id="SignalP"/>
    </source>
</evidence>
<dbReference type="EMBL" id="CADEPI010000070">
    <property type="protein sequence ID" value="CAB3372219.1"/>
    <property type="molecule type" value="Genomic_DNA"/>
</dbReference>
<dbReference type="AlphaFoldDB" id="A0A8S1CQJ4"/>